<dbReference type="EMBL" id="OA888268">
    <property type="protein sequence ID" value="CAD7283831.1"/>
    <property type="molecule type" value="Genomic_DNA"/>
</dbReference>
<dbReference type="AlphaFoldDB" id="A0A7R9GKJ5"/>
<reference evidence="1" key="1">
    <citation type="submission" date="2020-11" db="EMBL/GenBank/DDBJ databases">
        <authorList>
            <person name="Tran Van P."/>
        </authorList>
    </citation>
    <scope>NUCLEOTIDE SEQUENCE</scope>
</reference>
<keyword evidence="2" id="KW-1185">Reference proteome</keyword>
<dbReference type="EMBL" id="CAJPEX010006231">
    <property type="protein sequence ID" value="CAG0923983.1"/>
    <property type="molecule type" value="Genomic_DNA"/>
</dbReference>
<dbReference type="OrthoDB" id="302770at2759"/>
<protein>
    <recommendedName>
        <fullName evidence="3">RRM domain-containing protein</fullName>
    </recommendedName>
</protein>
<evidence type="ECO:0008006" key="3">
    <source>
        <dbReference type="Google" id="ProtNLM"/>
    </source>
</evidence>
<evidence type="ECO:0000313" key="1">
    <source>
        <dbReference type="EMBL" id="CAD7283831.1"/>
    </source>
</evidence>
<gene>
    <name evidence="1" type="ORF">NMOB1V02_LOCUS11441</name>
</gene>
<accession>A0A7R9GKJ5</accession>
<dbReference type="Pfam" id="PF13893">
    <property type="entry name" value="RRM_5"/>
    <property type="match status" value="1"/>
</dbReference>
<evidence type="ECO:0000313" key="2">
    <source>
        <dbReference type="Proteomes" id="UP000678499"/>
    </source>
</evidence>
<dbReference type="InterPro" id="IPR012677">
    <property type="entry name" value="Nucleotide-bd_a/b_plait_sf"/>
</dbReference>
<sequence>MCGQSGPIFLPEVWGFDLKRPEDEEGTGGLGFPADEFAAAAAAAAAMRCPSLQVADIRCNEILLLGFPADEFAAAAAAAAAMRCPSLQVAATQQQVAAVAHPATPGAATPGVVPQGAVPGATSLVSSAAAALSPASVAATGILMSHQNQNQVTGCVMMVYGLDPEKMTCDRLFNMFCLYGNVIRDVFWRKPVSLNSQTFPVELNFLNP</sequence>
<dbReference type="Proteomes" id="UP000678499">
    <property type="component" value="Unassembled WGS sequence"/>
</dbReference>
<proteinExistence type="predicted"/>
<name>A0A7R9GKJ5_9CRUS</name>
<organism evidence="1">
    <name type="scientific">Notodromas monacha</name>
    <dbReference type="NCBI Taxonomy" id="399045"/>
    <lineage>
        <taxon>Eukaryota</taxon>
        <taxon>Metazoa</taxon>
        <taxon>Ecdysozoa</taxon>
        <taxon>Arthropoda</taxon>
        <taxon>Crustacea</taxon>
        <taxon>Oligostraca</taxon>
        <taxon>Ostracoda</taxon>
        <taxon>Podocopa</taxon>
        <taxon>Podocopida</taxon>
        <taxon>Cypridocopina</taxon>
        <taxon>Cypridoidea</taxon>
        <taxon>Cyprididae</taxon>
        <taxon>Notodromas</taxon>
    </lineage>
</organism>
<dbReference type="Gene3D" id="3.30.70.330">
    <property type="match status" value="1"/>
</dbReference>